<dbReference type="AlphaFoldDB" id="A0A069QNU5"/>
<keyword evidence="1" id="KW-0812">Transmembrane</keyword>
<evidence type="ECO:0000256" key="1">
    <source>
        <dbReference type="SAM" id="Phobius"/>
    </source>
</evidence>
<proteinExistence type="predicted"/>
<keyword evidence="1" id="KW-0472">Membrane</keyword>
<name>A0A069QNU5_HOYLO</name>
<dbReference type="Pfam" id="PF11667">
    <property type="entry name" value="DUF3267"/>
    <property type="match status" value="1"/>
</dbReference>
<dbReference type="InterPro" id="IPR021683">
    <property type="entry name" value="DUF3267"/>
</dbReference>
<protein>
    <recommendedName>
        <fullName evidence="4">Zincin peptidase</fullName>
    </recommendedName>
</protein>
<feature type="transmembrane region" description="Helical" evidence="1">
    <location>
        <begin position="115"/>
        <end position="134"/>
    </location>
</feature>
<evidence type="ECO:0000313" key="2">
    <source>
        <dbReference type="EMBL" id="KDR51516.1"/>
    </source>
</evidence>
<dbReference type="Proteomes" id="UP000027442">
    <property type="component" value="Unassembled WGS sequence"/>
</dbReference>
<evidence type="ECO:0008006" key="4">
    <source>
        <dbReference type="Google" id="ProtNLM"/>
    </source>
</evidence>
<keyword evidence="1" id="KW-1133">Transmembrane helix</keyword>
<accession>A0A069QNU5</accession>
<dbReference type="RefSeq" id="WP_018966643.1">
    <property type="nucleotide sequence ID" value="NZ_KB899211.1"/>
</dbReference>
<reference evidence="2 3" key="1">
    <citation type="submission" date="2013-08" db="EMBL/GenBank/DDBJ databases">
        <authorList>
            <person name="Weinstock G."/>
            <person name="Sodergren E."/>
            <person name="Wylie T."/>
            <person name="Fulton L."/>
            <person name="Fulton R."/>
            <person name="Fronick C."/>
            <person name="O'Laughlin M."/>
            <person name="Godfrey J."/>
            <person name="Miner T."/>
            <person name="Herter B."/>
            <person name="Appelbaum E."/>
            <person name="Cordes M."/>
            <person name="Lek S."/>
            <person name="Wollam A."/>
            <person name="Pepin K.H."/>
            <person name="Palsikar V.B."/>
            <person name="Mitreva M."/>
            <person name="Wilson R.K."/>
        </authorList>
    </citation>
    <scope>NUCLEOTIDE SEQUENCE [LARGE SCALE GENOMIC DNA]</scope>
    <source>
        <strain evidence="2 3">ATCC 15930</strain>
    </source>
</reference>
<dbReference type="eggNOG" id="ENOG5031SK9">
    <property type="taxonomic scope" value="Bacteria"/>
</dbReference>
<keyword evidence="3" id="KW-1185">Reference proteome</keyword>
<gene>
    <name evidence="2" type="ORF">HMPREF1991_02438</name>
</gene>
<feature type="transmembrane region" description="Helical" evidence="1">
    <location>
        <begin position="12"/>
        <end position="34"/>
    </location>
</feature>
<organism evidence="2 3">
    <name type="scientific">Hoylesella loescheii DSM 19665 = JCM 12249 = ATCC 15930</name>
    <dbReference type="NCBI Taxonomy" id="1122985"/>
    <lineage>
        <taxon>Bacteria</taxon>
        <taxon>Pseudomonadati</taxon>
        <taxon>Bacteroidota</taxon>
        <taxon>Bacteroidia</taxon>
        <taxon>Bacteroidales</taxon>
        <taxon>Prevotellaceae</taxon>
        <taxon>Hoylesella</taxon>
    </lineage>
</organism>
<evidence type="ECO:0000313" key="3">
    <source>
        <dbReference type="Proteomes" id="UP000027442"/>
    </source>
</evidence>
<feature type="transmembrane region" description="Helical" evidence="1">
    <location>
        <begin position="140"/>
        <end position="161"/>
    </location>
</feature>
<sequence>MKQRKITINLVWANVFAAILFIVVLLLSSAAWYFVWGFPTFEDFPIQFIPNHNILLTFLIVFVALMAGIVLHELIHGLTWAYFAKKGFKSIRFGVLWEMLTPYCHCSEPLTVRQYCIGALMPLVVLGVIPLALAYPLKSILLLGWGILFVSAAAGDILIAWKIRKEPAPNMVLDHPKEAGCMILEED</sequence>
<dbReference type="HOGENOM" id="CLU_117652_0_0_10"/>
<dbReference type="PATRIC" id="fig|1122985.7.peg.2526"/>
<dbReference type="EMBL" id="JNGW01000105">
    <property type="protein sequence ID" value="KDR51516.1"/>
    <property type="molecule type" value="Genomic_DNA"/>
</dbReference>
<feature type="transmembrane region" description="Helical" evidence="1">
    <location>
        <begin position="54"/>
        <end position="83"/>
    </location>
</feature>
<comment type="caution">
    <text evidence="2">The sequence shown here is derived from an EMBL/GenBank/DDBJ whole genome shotgun (WGS) entry which is preliminary data.</text>
</comment>